<dbReference type="InterPro" id="IPR012827">
    <property type="entry name" value="Hemerythrin_metal-bd"/>
</dbReference>
<evidence type="ECO:0000313" key="6">
    <source>
        <dbReference type="EMBL" id="OAI21066.1"/>
    </source>
</evidence>
<dbReference type="InterPro" id="IPR012312">
    <property type="entry name" value="Hemerythrin-like"/>
</dbReference>
<protein>
    <submittedName>
        <fullName evidence="6">Hemerythrin</fullName>
    </submittedName>
</protein>
<reference evidence="6 7" key="1">
    <citation type="submission" date="2016-03" db="EMBL/GenBank/DDBJ databases">
        <authorList>
            <person name="Ploux O."/>
        </authorList>
    </citation>
    <scope>NUCLEOTIDE SEQUENCE [LARGE SCALE GENOMIC DNA]</scope>
    <source>
        <strain evidence="6 7">R-45370</strain>
    </source>
</reference>
<dbReference type="NCBIfam" id="TIGR02481">
    <property type="entry name" value="hemeryth_dom"/>
    <property type="match status" value="1"/>
</dbReference>
<keyword evidence="2" id="KW-0561">Oxygen transport</keyword>
<dbReference type="Pfam" id="PF01814">
    <property type="entry name" value="Hemerythrin"/>
    <property type="match status" value="1"/>
</dbReference>
<dbReference type="AlphaFoldDB" id="A0A177NSP6"/>
<dbReference type="InterPro" id="IPR050669">
    <property type="entry name" value="Hemerythrin"/>
</dbReference>
<evidence type="ECO:0000256" key="1">
    <source>
        <dbReference type="ARBA" id="ARBA00010587"/>
    </source>
</evidence>
<dbReference type="EMBL" id="LUUI01000022">
    <property type="protein sequence ID" value="OAI21066.1"/>
    <property type="molecule type" value="Genomic_DNA"/>
</dbReference>
<keyword evidence="2" id="KW-0813">Transport</keyword>
<evidence type="ECO:0000256" key="2">
    <source>
        <dbReference type="ARBA" id="ARBA00022621"/>
    </source>
</evidence>
<keyword evidence="3" id="KW-0479">Metal-binding</keyword>
<dbReference type="InterPro" id="IPR035938">
    <property type="entry name" value="Hemerythrin-like_sf"/>
</dbReference>
<comment type="similarity">
    <text evidence="1">Belongs to the hemerythrin family.</text>
</comment>
<dbReference type="SUPFAM" id="SSF47188">
    <property type="entry name" value="Hemerythrin-like"/>
    <property type="match status" value="1"/>
</dbReference>
<dbReference type="CDD" id="cd12107">
    <property type="entry name" value="Hemerythrin"/>
    <property type="match status" value="1"/>
</dbReference>
<dbReference type="InterPro" id="IPR016131">
    <property type="entry name" value="Haemerythrin_Fe_BS"/>
</dbReference>
<gene>
    <name evidence="6" type="ORF">A1359_02640</name>
</gene>
<evidence type="ECO:0000313" key="7">
    <source>
        <dbReference type="Proteomes" id="UP000078476"/>
    </source>
</evidence>
<dbReference type="RefSeq" id="WP_066976987.1">
    <property type="nucleotide sequence ID" value="NZ_LUUI01000022.1"/>
</dbReference>
<dbReference type="Gene3D" id="1.20.120.50">
    <property type="entry name" value="Hemerythrin-like"/>
    <property type="match status" value="1"/>
</dbReference>
<sequence length="133" mass="15089">MSLTETIRRLSIDYQPIDRDHAEFINLLNQLDGASNADFPALFQALYLHTVEHFEQENQLMQQSAFPAFSEHNGEHQRVLSEFKQFQSSVDKGMIAFGRGFIKQRLPAWFVLHVSTMDSALAAHIKSAGLAPE</sequence>
<dbReference type="PROSITE" id="PS00550">
    <property type="entry name" value="HEMERYTHRINS"/>
    <property type="match status" value="1"/>
</dbReference>
<evidence type="ECO:0000259" key="5">
    <source>
        <dbReference type="Pfam" id="PF01814"/>
    </source>
</evidence>
<dbReference type="PANTHER" id="PTHR37164">
    <property type="entry name" value="BACTERIOHEMERYTHRIN"/>
    <property type="match status" value="1"/>
</dbReference>
<keyword evidence="7" id="KW-1185">Reference proteome</keyword>
<proteinExistence type="inferred from homology"/>
<accession>A0A177NSP6</accession>
<dbReference type="GO" id="GO:0005344">
    <property type="term" value="F:oxygen carrier activity"/>
    <property type="evidence" value="ECO:0007669"/>
    <property type="project" value="UniProtKB-KW"/>
</dbReference>
<dbReference type="PANTHER" id="PTHR37164:SF1">
    <property type="entry name" value="BACTERIOHEMERYTHRIN"/>
    <property type="match status" value="1"/>
</dbReference>
<dbReference type="Proteomes" id="UP000078476">
    <property type="component" value="Unassembled WGS sequence"/>
</dbReference>
<name>A0A177NSP6_9GAMM</name>
<feature type="domain" description="Hemerythrin-like" evidence="5">
    <location>
        <begin position="17"/>
        <end position="122"/>
    </location>
</feature>
<organism evidence="6 7">
    <name type="scientific">Methylomonas lenta</name>
    <dbReference type="NCBI Taxonomy" id="980561"/>
    <lineage>
        <taxon>Bacteria</taxon>
        <taxon>Pseudomonadati</taxon>
        <taxon>Pseudomonadota</taxon>
        <taxon>Gammaproteobacteria</taxon>
        <taxon>Methylococcales</taxon>
        <taxon>Methylococcaceae</taxon>
        <taxon>Methylomonas</taxon>
    </lineage>
</organism>
<evidence type="ECO:0000256" key="3">
    <source>
        <dbReference type="ARBA" id="ARBA00022723"/>
    </source>
</evidence>
<dbReference type="OrthoDB" id="5296936at2"/>
<comment type="caution">
    <text evidence="6">The sequence shown here is derived from an EMBL/GenBank/DDBJ whole genome shotgun (WGS) entry which is preliminary data.</text>
</comment>
<evidence type="ECO:0000256" key="4">
    <source>
        <dbReference type="ARBA" id="ARBA00023004"/>
    </source>
</evidence>
<dbReference type="STRING" id="980561.A1359_02640"/>
<keyword evidence="4" id="KW-0408">Iron</keyword>
<dbReference type="GO" id="GO:0046872">
    <property type="term" value="F:metal ion binding"/>
    <property type="evidence" value="ECO:0007669"/>
    <property type="project" value="UniProtKB-KW"/>
</dbReference>